<comment type="caution">
    <text evidence="1">The sequence shown here is derived from an EMBL/GenBank/DDBJ whole genome shotgun (WGS) entry which is preliminary data.</text>
</comment>
<feature type="non-terminal residue" evidence="1">
    <location>
        <position position="1"/>
    </location>
</feature>
<proteinExistence type="predicted"/>
<gene>
    <name evidence="1" type="ORF">ACOLOM_LOCUS8238</name>
</gene>
<organism evidence="1 2">
    <name type="scientific">Acaulospora colombiana</name>
    <dbReference type="NCBI Taxonomy" id="27376"/>
    <lineage>
        <taxon>Eukaryota</taxon>
        <taxon>Fungi</taxon>
        <taxon>Fungi incertae sedis</taxon>
        <taxon>Mucoromycota</taxon>
        <taxon>Glomeromycotina</taxon>
        <taxon>Glomeromycetes</taxon>
        <taxon>Diversisporales</taxon>
        <taxon>Acaulosporaceae</taxon>
        <taxon>Acaulospora</taxon>
    </lineage>
</organism>
<evidence type="ECO:0000313" key="1">
    <source>
        <dbReference type="EMBL" id="CAG8650682.1"/>
    </source>
</evidence>
<evidence type="ECO:0000313" key="2">
    <source>
        <dbReference type="Proteomes" id="UP000789525"/>
    </source>
</evidence>
<dbReference type="EMBL" id="CAJVPT010020785">
    <property type="protein sequence ID" value="CAG8650682.1"/>
    <property type="molecule type" value="Genomic_DNA"/>
</dbReference>
<reference evidence="1" key="1">
    <citation type="submission" date="2021-06" db="EMBL/GenBank/DDBJ databases">
        <authorList>
            <person name="Kallberg Y."/>
            <person name="Tangrot J."/>
            <person name="Rosling A."/>
        </authorList>
    </citation>
    <scope>NUCLEOTIDE SEQUENCE</scope>
    <source>
        <strain evidence="1">CL356</strain>
    </source>
</reference>
<dbReference type="Proteomes" id="UP000789525">
    <property type="component" value="Unassembled WGS sequence"/>
</dbReference>
<protein>
    <submittedName>
        <fullName evidence="1">405_t:CDS:1</fullName>
    </submittedName>
</protein>
<sequence length="82" mass="9107">QQPQVNQTKKQMCLFDSKENLKCPVVYLMEGINPDMEYSSLESVSSNEDILSELPPLEKILSPVKNLLEKVLDTSPGSLPSA</sequence>
<name>A0ACA9NH22_9GLOM</name>
<keyword evidence="2" id="KW-1185">Reference proteome</keyword>
<accession>A0ACA9NH22</accession>